<keyword evidence="2" id="KW-1185">Reference proteome</keyword>
<dbReference type="Proteomes" id="UP000678374">
    <property type="component" value="Unassembled WGS sequence"/>
</dbReference>
<organism evidence="1 2">
    <name type="scientific">Ideonella aquatica</name>
    <dbReference type="NCBI Taxonomy" id="2824119"/>
    <lineage>
        <taxon>Bacteria</taxon>
        <taxon>Pseudomonadati</taxon>
        <taxon>Pseudomonadota</taxon>
        <taxon>Betaproteobacteria</taxon>
        <taxon>Burkholderiales</taxon>
        <taxon>Sphaerotilaceae</taxon>
        <taxon>Ideonella</taxon>
    </lineage>
</organism>
<dbReference type="AlphaFoldDB" id="A0A941BK64"/>
<dbReference type="EMBL" id="JAGQDE010000003">
    <property type="protein sequence ID" value="MBQ0958229.1"/>
    <property type="molecule type" value="Genomic_DNA"/>
</dbReference>
<protein>
    <submittedName>
        <fullName evidence="1">Uncharacterized protein</fullName>
    </submittedName>
</protein>
<gene>
    <name evidence="1" type="ORF">KAK06_04605</name>
</gene>
<proteinExistence type="predicted"/>
<evidence type="ECO:0000313" key="1">
    <source>
        <dbReference type="EMBL" id="MBQ0958229.1"/>
    </source>
</evidence>
<dbReference type="RefSeq" id="WP_210800746.1">
    <property type="nucleotide sequence ID" value="NZ_JAGQDE010000003.1"/>
</dbReference>
<reference evidence="1" key="1">
    <citation type="submission" date="2021-04" db="EMBL/GenBank/DDBJ databases">
        <title>The genome sequence of Ideonella sp. 4Y11.</title>
        <authorList>
            <person name="Liu Y."/>
        </authorList>
    </citation>
    <scope>NUCLEOTIDE SEQUENCE</scope>
    <source>
        <strain evidence="1">4Y11</strain>
    </source>
</reference>
<sequence length="50" mass="5819">MLLDISPMRHNLAFRRLFASQFISGLGTMVSDVAVPWQLHELTHPGWVRW</sequence>
<name>A0A941BK64_9BURK</name>
<accession>A0A941BK64</accession>
<comment type="caution">
    <text evidence="1">The sequence shown here is derived from an EMBL/GenBank/DDBJ whole genome shotgun (WGS) entry which is preliminary data.</text>
</comment>
<evidence type="ECO:0000313" key="2">
    <source>
        <dbReference type="Proteomes" id="UP000678374"/>
    </source>
</evidence>